<keyword evidence="2 10" id="KW-0547">Nucleotide-binding</keyword>
<evidence type="ECO:0000313" key="13">
    <source>
        <dbReference type="Proteomes" id="UP001166251"/>
    </source>
</evidence>
<dbReference type="InterPro" id="IPR011335">
    <property type="entry name" value="Restrct_endonuc-II-like"/>
</dbReference>
<evidence type="ECO:0000256" key="5">
    <source>
        <dbReference type="ARBA" id="ARBA00022806"/>
    </source>
</evidence>
<gene>
    <name evidence="10 12" type="primary">recC</name>
    <name evidence="12" type="ORF">K0504_11060</name>
</gene>
<evidence type="ECO:0000256" key="3">
    <source>
        <dbReference type="ARBA" id="ARBA00022763"/>
    </source>
</evidence>
<comment type="miscellaneous">
    <text evidence="10">In the RecBCD complex, RecB has a slow 3'-5' helicase, an exonuclease activity and loads RecA onto ssDNA, RecD has a fast 5'-3' helicase activity, while RecC stimulates the ATPase and processivity of the RecB helicase and contributes to recognition of the Chi site.</text>
</comment>
<dbReference type="SUPFAM" id="SSF52980">
    <property type="entry name" value="Restriction endonuclease-like"/>
    <property type="match status" value="1"/>
</dbReference>
<comment type="subunit">
    <text evidence="10">Heterotrimer of RecB, RecC and RecD. All subunits contribute to DNA-binding.</text>
</comment>
<keyword evidence="1 10" id="KW-0540">Nuclease</keyword>
<dbReference type="SUPFAM" id="SSF52540">
    <property type="entry name" value="P-loop containing nucleoside triphosphate hydrolases"/>
    <property type="match status" value="2"/>
</dbReference>
<protein>
    <recommendedName>
        <fullName evidence="10">RecBCD enzyme subunit RecC</fullName>
    </recommendedName>
    <alternativeName>
        <fullName evidence="10">Exonuclease V subunit RecC</fullName>
        <shortName evidence="10">ExoV subunit RecC</shortName>
    </alternativeName>
    <alternativeName>
        <fullName evidence="10">Helicase/nuclease RecBCD subunit RecC</fullName>
    </alternativeName>
</protein>
<keyword evidence="7 10" id="KW-0067">ATP-binding</keyword>
<evidence type="ECO:0000313" key="12">
    <source>
        <dbReference type="EMBL" id="MBW8191577.1"/>
    </source>
</evidence>
<comment type="function">
    <text evidence="10">A helicase/nuclease that prepares dsDNA breaks (DSB) for recombinational DNA repair. Binds to DSBs and unwinds DNA via a highly rapid and processive ATP-dependent bidirectional helicase activity. Unwinds dsDNA until it encounters a Chi (crossover hotspot instigator) sequence from the 3' direction. Cuts ssDNA a few nucleotides 3' to the Chi site. The properties and activities of the enzyme are changed at Chi. The Chi-altered holoenzyme produces a long 3'-ssDNA overhang and facilitates RecA-binding to the ssDNA for homologous DNA recombination and repair. Holoenzyme degrades any linearized DNA that is unable to undergo homologous recombination. In the holoenzyme this subunit recognizes the wild-type Chi sequence, and when added to isolated RecB increases its ATP-dependent helicase processivity.</text>
</comment>
<accession>A0ABS7EGV6</accession>
<evidence type="ECO:0000256" key="9">
    <source>
        <dbReference type="ARBA" id="ARBA00023204"/>
    </source>
</evidence>
<evidence type="ECO:0000256" key="6">
    <source>
        <dbReference type="ARBA" id="ARBA00022839"/>
    </source>
</evidence>
<dbReference type="Pfam" id="PF04257">
    <property type="entry name" value="Exonuc_V_gamma"/>
    <property type="match status" value="1"/>
</dbReference>
<keyword evidence="4 10" id="KW-0378">Hydrolase</keyword>
<dbReference type="InterPro" id="IPR013986">
    <property type="entry name" value="DExx_box_DNA_helicase_dom_sf"/>
</dbReference>
<evidence type="ECO:0000259" key="11">
    <source>
        <dbReference type="Pfam" id="PF17946"/>
    </source>
</evidence>
<dbReference type="InterPro" id="IPR006697">
    <property type="entry name" value="RecC"/>
</dbReference>
<dbReference type="Gene3D" id="3.40.50.300">
    <property type="entry name" value="P-loop containing nucleotide triphosphate hydrolases"/>
    <property type="match status" value="2"/>
</dbReference>
<dbReference type="Gene3D" id="1.10.10.990">
    <property type="match status" value="1"/>
</dbReference>
<dbReference type="InterPro" id="IPR041500">
    <property type="entry name" value="RecC_C"/>
</dbReference>
<name>A0ABS7EGV6_9GAMM</name>
<dbReference type="Pfam" id="PF17946">
    <property type="entry name" value="RecC_C"/>
    <property type="match status" value="1"/>
</dbReference>
<dbReference type="PIRSF" id="PIRSF000980">
    <property type="entry name" value="RecC"/>
    <property type="match status" value="1"/>
</dbReference>
<keyword evidence="9 10" id="KW-0234">DNA repair</keyword>
<keyword evidence="3 10" id="KW-0227">DNA damage</keyword>
<evidence type="ECO:0000256" key="4">
    <source>
        <dbReference type="ARBA" id="ARBA00022801"/>
    </source>
</evidence>
<dbReference type="HAMAP" id="MF_01486">
    <property type="entry name" value="RecC"/>
    <property type="match status" value="1"/>
</dbReference>
<proteinExistence type="inferred from homology"/>
<dbReference type="PANTHER" id="PTHR30591">
    <property type="entry name" value="RECBCD ENZYME SUBUNIT RECC"/>
    <property type="match status" value="1"/>
</dbReference>
<evidence type="ECO:0000256" key="7">
    <source>
        <dbReference type="ARBA" id="ARBA00022840"/>
    </source>
</evidence>
<evidence type="ECO:0000256" key="10">
    <source>
        <dbReference type="HAMAP-Rule" id="MF_01486"/>
    </source>
</evidence>
<dbReference type="RefSeq" id="WP_220104259.1">
    <property type="nucleotide sequence ID" value="NZ_JAHZSS010000012.1"/>
</dbReference>
<evidence type="ECO:0000256" key="1">
    <source>
        <dbReference type="ARBA" id="ARBA00022722"/>
    </source>
</evidence>
<feature type="domain" description="RecC C-terminal" evidence="11">
    <location>
        <begin position="800"/>
        <end position="1022"/>
    </location>
</feature>
<keyword evidence="13" id="KW-1185">Reference proteome</keyword>
<keyword evidence="6 10" id="KW-0269">Exonuclease</keyword>
<evidence type="ECO:0000256" key="2">
    <source>
        <dbReference type="ARBA" id="ARBA00022741"/>
    </source>
</evidence>
<dbReference type="PANTHER" id="PTHR30591:SF1">
    <property type="entry name" value="RECBCD ENZYME SUBUNIT RECC"/>
    <property type="match status" value="1"/>
</dbReference>
<sequence>MLTLYPSNRLEVLARLLEAVLQFRQSSPLTADTILVESQGMQHWLNMQLAKSQGVAMNLEFPMPSRFIWDTARKVLGSKVPRQSPYRREVMAWRIDKLLASEPVLSASCCALVSDYWLGTNDVLKRFQLATKIADLFEQYLMYRHDWLLSWQANQLTDSACGDEQWQALLWRLLVAENELHPVSLQQQLMDELQHNFAKHADKLPKQISMFAINAMAPQSLAFFNALGQHIDIHLFHLNPCVDFWGDLQSDKAQAKTMRESQYQRWIEEEQSNPLLANLGQQGKDLFNGLQQLGLQEISAYNQPGDDIKPHGRSSVLASLQNDILNLHDARTEPSATPQLDDSIMINSCHSALREIQTVHDQLLHLFQQRPDLKPSDVLVMCPRIEDYAPYVEAVFRHPREGQAEGDSPRLPCSIADRTLLDAEPVVNAFLSLLQLPDSRFEVSQIMDYLRVPALQERFGLNDAELETIESWLRHACIHWGIDADHQQKVAGASYQQGTFSWQWGLTRLLNGFASGQQELHQGLLWLPAVDGQQGILLGRLMQVLEALHFTATALLNARTATQWRDYLWQQLEQLFATEAEQLDLMSHIQDVLAGFVSHCAQAGYEDVIELSVVRHYLTHHFSQPDTGNHFMTGQVTFCSMVPMRSIPFKVIAILGLNDGVFPRQSNPLSFDLMARLGRRQGDRSRRGDDRYLFLEALISARESLILSYQGRDAKDNNERQPSLVLTELMDYLHRGYGWQFEGANDQLQQMPLHPFSSSLFSQGQSFDGGWMRLAKPLESSERRCQLTFESDSSESTPVLTVAALSQFFNHPLRTFANERLQLNLEQYDQALDDAEPFAADSLMRFGGTQQLVEVILKGKPVEPEINMLQASGLLPQSPQTESDVELWLERAQRMVEAITAVSPLPTTSQRTALTSHIIDAQLTWYGDQQGVICYHPGSASATQLTKLWLHHLVGTLIAGKAITSLGFYLDSKSHQVIDVEIGAHIQPEQARAVLDDLLTTYQQGLCEPLMVFAKFGQAIWQKSPNQPLSEKLSEGDLLKAWRSTLDGNTFSNVPGLADDPYVSWFYQGDDPFALPEESLLTLLERVYQPMYSALAMTEANL</sequence>
<dbReference type="Proteomes" id="UP001166251">
    <property type="component" value="Unassembled WGS sequence"/>
</dbReference>
<dbReference type="Gene3D" id="1.10.10.160">
    <property type="match status" value="1"/>
</dbReference>
<comment type="caution">
    <text evidence="12">The sequence shown here is derived from an EMBL/GenBank/DDBJ whole genome shotgun (WGS) entry which is preliminary data.</text>
</comment>
<dbReference type="Gene3D" id="3.40.50.10930">
    <property type="match status" value="1"/>
</dbReference>
<evidence type="ECO:0000256" key="8">
    <source>
        <dbReference type="ARBA" id="ARBA00023125"/>
    </source>
</evidence>
<dbReference type="NCBIfam" id="TIGR01450">
    <property type="entry name" value="recC"/>
    <property type="match status" value="1"/>
</dbReference>
<reference evidence="12" key="1">
    <citation type="submission" date="2021-07" db="EMBL/GenBank/DDBJ databases">
        <title>Neiella marina sp. nov., isolated from the intestinal content of sea cucumber Apostichopus japonicus.</title>
        <authorList>
            <person name="Bai X."/>
        </authorList>
    </citation>
    <scope>NUCLEOTIDE SEQUENCE</scope>
    <source>
        <strain evidence="12">126</strain>
    </source>
</reference>
<dbReference type="GO" id="GO:0008854">
    <property type="term" value="F:exodeoxyribonuclease V activity"/>
    <property type="evidence" value="ECO:0007669"/>
    <property type="project" value="UniProtKB-EC"/>
</dbReference>
<dbReference type="EMBL" id="JAHZSS010000012">
    <property type="protein sequence ID" value="MBW8191577.1"/>
    <property type="molecule type" value="Genomic_DNA"/>
</dbReference>
<organism evidence="12 13">
    <name type="scientific">Neiella holothuriorum</name>
    <dbReference type="NCBI Taxonomy" id="2870530"/>
    <lineage>
        <taxon>Bacteria</taxon>
        <taxon>Pseudomonadati</taxon>
        <taxon>Pseudomonadota</taxon>
        <taxon>Gammaproteobacteria</taxon>
        <taxon>Alteromonadales</taxon>
        <taxon>Echinimonadaceae</taxon>
        <taxon>Neiella</taxon>
    </lineage>
</organism>
<comment type="similarity">
    <text evidence="10">Belongs to the RecC family.</text>
</comment>
<keyword evidence="8 10" id="KW-0238">DNA-binding</keyword>
<keyword evidence="5 10" id="KW-0347">Helicase</keyword>
<dbReference type="InterPro" id="IPR027417">
    <property type="entry name" value="P-loop_NTPase"/>
</dbReference>